<reference evidence="1 2" key="1">
    <citation type="submission" date="2019-06" db="EMBL/GenBank/DDBJ databases">
        <title>Genome sequence of Litorilinea aerophila BAA-2444.</title>
        <authorList>
            <person name="Maclea K.S."/>
            <person name="Maurais E.G."/>
            <person name="Iannazzi L.C."/>
        </authorList>
    </citation>
    <scope>NUCLEOTIDE SEQUENCE [LARGE SCALE GENOMIC DNA]</scope>
    <source>
        <strain evidence="1 2">ATCC BAA-2444</strain>
    </source>
</reference>
<comment type="caution">
    <text evidence="1">The sequence shown here is derived from an EMBL/GenBank/DDBJ whole genome shotgun (WGS) entry which is preliminary data.</text>
</comment>
<dbReference type="RefSeq" id="WP_141608207.1">
    <property type="nucleotide sequence ID" value="NZ_VIGC02000001.1"/>
</dbReference>
<gene>
    <name evidence="1" type="ORF">FKZ61_01040</name>
</gene>
<evidence type="ECO:0000313" key="1">
    <source>
        <dbReference type="EMBL" id="TQE97994.1"/>
    </source>
</evidence>
<evidence type="ECO:0000313" key="2">
    <source>
        <dbReference type="Proteomes" id="UP000317371"/>
    </source>
</evidence>
<dbReference type="InParanoid" id="A0A540VMK2"/>
<dbReference type="Proteomes" id="UP000317371">
    <property type="component" value="Unassembled WGS sequence"/>
</dbReference>
<protein>
    <submittedName>
        <fullName evidence="1">Uncharacterized protein</fullName>
    </submittedName>
</protein>
<dbReference type="OrthoDB" id="9806690at2"/>
<dbReference type="EMBL" id="VIGC01000001">
    <property type="protein sequence ID" value="TQE97994.1"/>
    <property type="molecule type" value="Genomic_DNA"/>
</dbReference>
<dbReference type="AlphaFoldDB" id="A0A540VMK2"/>
<name>A0A540VMK2_9CHLR</name>
<accession>A0A540VMK2</accession>
<proteinExistence type="predicted"/>
<keyword evidence="2" id="KW-1185">Reference proteome</keyword>
<organism evidence="1 2">
    <name type="scientific">Litorilinea aerophila</name>
    <dbReference type="NCBI Taxonomy" id="1204385"/>
    <lineage>
        <taxon>Bacteria</taxon>
        <taxon>Bacillati</taxon>
        <taxon>Chloroflexota</taxon>
        <taxon>Caldilineae</taxon>
        <taxon>Caldilineales</taxon>
        <taxon>Caldilineaceae</taxon>
        <taxon>Litorilinea</taxon>
    </lineage>
</organism>
<sequence>MNNLYLAMNGWREILARVFEGFHGEDNISPDWLVNPATRRRLKLDRYYPEIGIAIRFVGLTAKGQRRRSDWEVLEDEQRDQTRDELCRLHGVALARIDPTQDPVKQMDNLLRILARASRQMAQGDREEAEKARWMPRLAEARSRAAELRSRVARAPEQMMANLAESWRDREAGLASTLQASTRPVPSPSGPGLENLSLHQRVRHERYGEGIITGLQGDGEEATVTILFDAEQERTFLVALVRDKLEAVPR</sequence>